<proteinExistence type="predicted"/>
<dbReference type="RefSeq" id="XP_013759813.1">
    <property type="nucleotide sequence ID" value="XM_013904359.1"/>
</dbReference>
<feature type="domain" description="NAD-dependent epimerase/dehydratase" evidence="1">
    <location>
        <begin position="8"/>
        <end position="230"/>
    </location>
</feature>
<evidence type="ECO:0000313" key="2">
    <source>
        <dbReference type="EMBL" id="KNC47033.1"/>
    </source>
</evidence>
<sequence length="351" mass="37941">MAAQPITLVTGGAGHLGGNLVRALLARGQERVRCIIRSGSNNQALEGLGVELVEADLRDDAAVEAAVAGVDYVYHLAAFVSIRHGDRKNLFDVNIEGSKRLMQACLAAGVKRVVYCSSFGAVRNVAPAPCTEASTFSPYEETTDYEVSKGFAEGEVLRIAAQGLDVVVVNPSGIIGGHDYKPSLTGQSILEFAAGNIRAYPTGGFDFVHVDSVVDGCLAAMERGKTGERYLLTGEWVAMKTVFEWLAEFTGRPAPWLCVPGSVMIPFVRAKDWIERTFFPDVLPRFNENSIRLLNCGKWADHSKAERELGVVFKPTKDAFRDAVAWFIEVGAIKAPSGYTPPPGYSLPSKL</sequence>
<name>A0A0L0D6U6_THETB</name>
<protein>
    <submittedName>
        <fullName evidence="2">Nucleoside diphosphate sugar epimerase</fullName>
    </submittedName>
</protein>
<evidence type="ECO:0000259" key="1">
    <source>
        <dbReference type="Pfam" id="PF01370"/>
    </source>
</evidence>
<dbReference type="Gene3D" id="3.40.50.720">
    <property type="entry name" value="NAD(P)-binding Rossmann-like Domain"/>
    <property type="match status" value="1"/>
</dbReference>
<dbReference type="Pfam" id="PF01370">
    <property type="entry name" value="Epimerase"/>
    <property type="match status" value="1"/>
</dbReference>
<dbReference type="SUPFAM" id="SSF51735">
    <property type="entry name" value="NAD(P)-binding Rossmann-fold domains"/>
    <property type="match status" value="1"/>
</dbReference>
<dbReference type="STRING" id="461836.A0A0L0D6U6"/>
<dbReference type="InterPro" id="IPR001509">
    <property type="entry name" value="Epimerase_deHydtase"/>
</dbReference>
<dbReference type="GO" id="GO:0005737">
    <property type="term" value="C:cytoplasm"/>
    <property type="evidence" value="ECO:0007669"/>
    <property type="project" value="TreeGrafter"/>
</dbReference>
<dbReference type="PANTHER" id="PTHR48079">
    <property type="entry name" value="PROTEIN YEEZ"/>
    <property type="match status" value="1"/>
</dbReference>
<evidence type="ECO:0000313" key="3">
    <source>
        <dbReference type="Proteomes" id="UP000054408"/>
    </source>
</evidence>
<dbReference type="OrthoDB" id="2735536at2759"/>
<reference evidence="2 3" key="1">
    <citation type="submission" date="2010-05" db="EMBL/GenBank/DDBJ databases">
        <title>The Genome Sequence of Thecamonas trahens ATCC 50062.</title>
        <authorList>
            <consortium name="The Broad Institute Genome Sequencing Platform"/>
            <person name="Russ C."/>
            <person name="Cuomo C."/>
            <person name="Shea T."/>
            <person name="Young S.K."/>
            <person name="Zeng Q."/>
            <person name="Koehrsen M."/>
            <person name="Haas B."/>
            <person name="Borodovsky M."/>
            <person name="Guigo R."/>
            <person name="Alvarado L."/>
            <person name="Berlin A."/>
            <person name="Bochicchio J."/>
            <person name="Borenstein D."/>
            <person name="Chapman S."/>
            <person name="Chen Z."/>
            <person name="Freedman E."/>
            <person name="Gellesch M."/>
            <person name="Goldberg J."/>
            <person name="Griggs A."/>
            <person name="Gujja S."/>
            <person name="Heilman E."/>
            <person name="Heiman D."/>
            <person name="Hepburn T."/>
            <person name="Howarth C."/>
            <person name="Jen D."/>
            <person name="Larson L."/>
            <person name="Mehta T."/>
            <person name="Park D."/>
            <person name="Pearson M."/>
            <person name="Roberts A."/>
            <person name="Saif S."/>
            <person name="Shenoy N."/>
            <person name="Sisk P."/>
            <person name="Stolte C."/>
            <person name="Sykes S."/>
            <person name="Thomson T."/>
            <person name="Walk T."/>
            <person name="White J."/>
            <person name="Yandava C."/>
            <person name="Burger G."/>
            <person name="Gray M.W."/>
            <person name="Holland P.W.H."/>
            <person name="King N."/>
            <person name="Lang F.B.F."/>
            <person name="Roger A.J."/>
            <person name="Ruiz-Trillo I."/>
            <person name="Lander E."/>
            <person name="Nusbaum C."/>
        </authorList>
    </citation>
    <scope>NUCLEOTIDE SEQUENCE [LARGE SCALE GENOMIC DNA]</scope>
    <source>
        <strain evidence="2 3">ATCC 50062</strain>
    </source>
</reference>
<dbReference type="OMA" id="DWQPRQG"/>
<dbReference type="GO" id="GO:0004029">
    <property type="term" value="F:aldehyde dehydrogenase (NAD+) activity"/>
    <property type="evidence" value="ECO:0007669"/>
    <property type="project" value="TreeGrafter"/>
</dbReference>
<organism evidence="2 3">
    <name type="scientific">Thecamonas trahens ATCC 50062</name>
    <dbReference type="NCBI Taxonomy" id="461836"/>
    <lineage>
        <taxon>Eukaryota</taxon>
        <taxon>Apusozoa</taxon>
        <taxon>Apusomonadida</taxon>
        <taxon>Apusomonadidae</taxon>
        <taxon>Thecamonas</taxon>
    </lineage>
</organism>
<keyword evidence="3" id="KW-1185">Reference proteome</keyword>
<gene>
    <name evidence="2" type="ORF">AMSG_03457</name>
</gene>
<dbReference type="GeneID" id="25563058"/>
<dbReference type="eggNOG" id="KOG1502">
    <property type="taxonomic scope" value="Eukaryota"/>
</dbReference>
<dbReference type="InterPro" id="IPR051783">
    <property type="entry name" value="NAD(P)-dependent_oxidoreduct"/>
</dbReference>
<dbReference type="EMBL" id="GL349445">
    <property type="protein sequence ID" value="KNC47033.1"/>
    <property type="molecule type" value="Genomic_DNA"/>
</dbReference>
<dbReference type="PANTHER" id="PTHR48079:SF6">
    <property type="entry name" value="NAD(P)-BINDING DOMAIN-CONTAINING PROTEIN-RELATED"/>
    <property type="match status" value="1"/>
</dbReference>
<dbReference type="AlphaFoldDB" id="A0A0L0D6U6"/>
<dbReference type="Proteomes" id="UP000054408">
    <property type="component" value="Unassembled WGS sequence"/>
</dbReference>
<accession>A0A0L0D6U6</accession>
<dbReference type="InterPro" id="IPR036291">
    <property type="entry name" value="NAD(P)-bd_dom_sf"/>
</dbReference>